<dbReference type="EMBL" id="BABS01000119">
    <property type="protein sequence ID" value="GAA09749.1"/>
    <property type="molecule type" value="Genomic_DNA"/>
</dbReference>
<dbReference type="Proteomes" id="UP000004319">
    <property type="component" value="Unassembled WGS sequence"/>
</dbReference>
<accession>F7VHA4</accession>
<name>F7VHA4_9PROT</name>
<evidence type="ECO:0000313" key="2">
    <source>
        <dbReference type="Proteomes" id="UP000004319"/>
    </source>
</evidence>
<proteinExistence type="predicted"/>
<dbReference type="AlphaFoldDB" id="F7VHA4"/>
<comment type="caution">
    <text evidence="1">The sequence shown here is derived from an EMBL/GenBank/DDBJ whole genome shotgun (WGS) entry which is preliminary data.</text>
</comment>
<evidence type="ECO:0000313" key="1">
    <source>
        <dbReference type="EMBL" id="GAA09749.1"/>
    </source>
</evidence>
<gene>
    <name evidence="1" type="ORF">ATPR_2753</name>
</gene>
<protein>
    <submittedName>
        <fullName evidence="1">Uncharacterized protein</fullName>
    </submittedName>
</protein>
<reference evidence="1 2" key="1">
    <citation type="journal article" date="2011" name="Biochem. Biophys. Res. Commun.">
        <title>Increased number of Arginine-based salt bridges contributes to the thermotolerance of thermotolerant acetic acid bacteria, Acetobacter tropicalis SKU1100.</title>
        <authorList>
            <person name="Matsutani M."/>
            <person name="Hirakawa H."/>
            <person name="Nishikura M."/>
            <person name="Soemphol W."/>
            <person name="Ali I.A.I."/>
            <person name="Yakushi T."/>
            <person name="Matsushita K."/>
        </authorList>
    </citation>
    <scope>NUCLEOTIDE SEQUENCE [LARGE SCALE GENOMIC DNA]</scope>
    <source>
        <strain evidence="1 2">NBRC 101654</strain>
    </source>
</reference>
<organism evidence="1 2">
    <name type="scientific">Acetobacter tropicalis NBRC 101654</name>
    <dbReference type="NCBI Taxonomy" id="749388"/>
    <lineage>
        <taxon>Bacteria</taxon>
        <taxon>Pseudomonadati</taxon>
        <taxon>Pseudomonadota</taxon>
        <taxon>Alphaproteobacteria</taxon>
        <taxon>Acetobacterales</taxon>
        <taxon>Acetobacteraceae</taxon>
        <taxon>Acetobacter</taxon>
    </lineage>
</organism>
<sequence length="78" mass="9153">MTVRYRVSVTSFDARKGVEDMRCMLKRGAYYVRFNAPKDRTQDVERVLRTKHGKKAEVVSILKTKDDRADLKAYRVDI</sequence>